<dbReference type="Proteomes" id="UP000249464">
    <property type="component" value="Unassembled WGS sequence"/>
</dbReference>
<proteinExistence type="predicted"/>
<keyword evidence="2" id="KW-1185">Reference proteome</keyword>
<evidence type="ECO:0000313" key="2">
    <source>
        <dbReference type="Proteomes" id="UP000249464"/>
    </source>
</evidence>
<name>A0A2X0P098_9BASI</name>
<evidence type="ECO:0000313" key="1">
    <source>
        <dbReference type="EMBL" id="SGY25365.1"/>
    </source>
</evidence>
<gene>
    <name evidence="1" type="primary">BQ5605_C018g08606</name>
    <name evidence="1" type="ORF">BQ5605_C018G08606</name>
</gene>
<accession>A0A2X0P098</accession>
<dbReference type="AlphaFoldDB" id="A0A2X0P098"/>
<dbReference type="EMBL" id="FQNC01000020">
    <property type="protein sequence ID" value="SGY25365.1"/>
    <property type="molecule type" value="Genomic_DNA"/>
</dbReference>
<organism evidence="1 2">
    <name type="scientific">Microbotryum silenes-dioicae</name>
    <dbReference type="NCBI Taxonomy" id="796604"/>
    <lineage>
        <taxon>Eukaryota</taxon>
        <taxon>Fungi</taxon>
        <taxon>Dikarya</taxon>
        <taxon>Basidiomycota</taxon>
        <taxon>Pucciniomycotina</taxon>
        <taxon>Microbotryomycetes</taxon>
        <taxon>Microbotryales</taxon>
        <taxon>Microbotryaceae</taxon>
        <taxon>Microbotryum</taxon>
    </lineage>
</organism>
<sequence>MPRASSRIDVGHLPHSRPDIEVTTDFRQWNILSGRGKVSRRSSQMRAINPRLITSFSSTFASLTGVVSKSVQDPPCAFPATAISKGKCNVWTIIVFNEAHSHRSLLHTGDSNSRLTRHRSNLFHLELQ</sequence>
<protein>
    <submittedName>
        <fullName evidence="1">BQ5605_C018g08606 protein</fullName>
    </submittedName>
</protein>
<reference evidence="1 2" key="1">
    <citation type="submission" date="2016-11" db="EMBL/GenBank/DDBJ databases">
        <authorList>
            <person name="Jaros S."/>
            <person name="Januszkiewicz K."/>
            <person name="Wedrychowicz H."/>
        </authorList>
    </citation>
    <scope>NUCLEOTIDE SEQUENCE [LARGE SCALE GENOMIC DNA]</scope>
</reference>